<keyword evidence="2" id="KW-1185">Reference proteome</keyword>
<evidence type="ECO:0000313" key="2">
    <source>
        <dbReference type="Proteomes" id="UP000807342"/>
    </source>
</evidence>
<name>A0A9P5XAA2_9AGAR</name>
<accession>A0A9P5XAA2</accession>
<dbReference type="AlphaFoldDB" id="A0A9P5XAA2"/>
<proteinExistence type="predicted"/>
<dbReference type="OrthoDB" id="3217549at2759"/>
<organism evidence="1 2">
    <name type="scientific">Macrolepiota fuliginosa MF-IS2</name>
    <dbReference type="NCBI Taxonomy" id="1400762"/>
    <lineage>
        <taxon>Eukaryota</taxon>
        <taxon>Fungi</taxon>
        <taxon>Dikarya</taxon>
        <taxon>Basidiomycota</taxon>
        <taxon>Agaricomycotina</taxon>
        <taxon>Agaricomycetes</taxon>
        <taxon>Agaricomycetidae</taxon>
        <taxon>Agaricales</taxon>
        <taxon>Agaricineae</taxon>
        <taxon>Agaricaceae</taxon>
        <taxon>Macrolepiota</taxon>
    </lineage>
</organism>
<dbReference type="EMBL" id="MU151221">
    <property type="protein sequence ID" value="KAF9446985.1"/>
    <property type="molecule type" value="Genomic_DNA"/>
</dbReference>
<reference evidence="1" key="1">
    <citation type="submission" date="2020-11" db="EMBL/GenBank/DDBJ databases">
        <authorList>
            <consortium name="DOE Joint Genome Institute"/>
            <person name="Ahrendt S."/>
            <person name="Riley R."/>
            <person name="Andreopoulos W."/>
            <person name="Labutti K."/>
            <person name="Pangilinan J."/>
            <person name="Ruiz-Duenas F.J."/>
            <person name="Barrasa J.M."/>
            <person name="Sanchez-Garcia M."/>
            <person name="Camarero S."/>
            <person name="Miyauchi S."/>
            <person name="Serrano A."/>
            <person name="Linde D."/>
            <person name="Babiker R."/>
            <person name="Drula E."/>
            <person name="Ayuso-Fernandez I."/>
            <person name="Pacheco R."/>
            <person name="Padilla G."/>
            <person name="Ferreira P."/>
            <person name="Barriuso J."/>
            <person name="Kellner H."/>
            <person name="Castanera R."/>
            <person name="Alfaro M."/>
            <person name="Ramirez L."/>
            <person name="Pisabarro A.G."/>
            <person name="Kuo A."/>
            <person name="Tritt A."/>
            <person name="Lipzen A."/>
            <person name="He G."/>
            <person name="Yan M."/>
            <person name="Ng V."/>
            <person name="Cullen D."/>
            <person name="Martin F."/>
            <person name="Rosso M.-N."/>
            <person name="Henrissat B."/>
            <person name="Hibbett D."/>
            <person name="Martinez A.T."/>
            <person name="Grigoriev I.V."/>
        </authorList>
    </citation>
    <scope>NUCLEOTIDE SEQUENCE</scope>
    <source>
        <strain evidence="1">MF-IS2</strain>
    </source>
</reference>
<evidence type="ECO:0000313" key="1">
    <source>
        <dbReference type="EMBL" id="KAF9446985.1"/>
    </source>
</evidence>
<sequence length="65" mass="7390">MDCTESVGASMELIQLDYRCAPHKIEKATDQVLSALIEYLHCWQSLNLKFRCTGYQPALSNIDAR</sequence>
<comment type="caution">
    <text evidence="1">The sequence shown here is derived from an EMBL/GenBank/DDBJ whole genome shotgun (WGS) entry which is preliminary data.</text>
</comment>
<protein>
    <submittedName>
        <fullName evidence="1">Uncharacterized protein</fullName>
    </submittedName>
</protein>
<gene>
    <name evidence="1" type="ORF">P691DRAFT_803219</name>
</gene>
<dbReference type="Proteomes" id="UP000807342">
    <property type="component" value="Unassembled WGS sequence"/>
</dbReference>